<evidence type="ECO:0000259" key="2">
    <source>
        <dbReference type="PROSITE" id="PS51208"/>
    </source>
</evidence>
<dbReference type="Pfam" id="PF03797">
    <property type="entry name" value="Autotransporter"/>
    <property type="match status" value="1"/>
</dbReference>
<keyword evidence="1" id="KW-0732">Signal</keyword>
<dbReference type="InterPro" id="IPR036709">
    <property type="entry name" value="Autotransporte_beta_dom_sf"/>
</dbReference>
<comment type="caution">
    <text evidence="3">The sequence shown here is derived from an EMBL/GenBank/DDBJ whole genome shotgun (WGS) entry which is preliminary data.</text>
</comment>
<proteinExistence type="predicted"/>
<dbReference type="SUPFAM" id="SSF103515">
    <property type="entry name" value="Autotransporter"/>
    <property type="match status" value="1"/>
</dbReference>
<dbReference type="SMART" id="SM00869">
    <property type="entry name" value="Autotransporter"/>
    <property type="match status" value="1"/>
</dbReference>
<dbReference type="InterPro" id="IPR006315">
    <property type="entry name" value="OM_autotransptr_brl_dom"/>
</dbReference>
<reference evidence="4" key="1">
    <citation type="submission" date="2023-07" db="EMBL/GenBank/DDBJ databases">
        <title>Ancylobacter moscoviensis sp. nov., facultatively methylotrophic bacteria from activated sludge and the reclassification of Starkeya novella (Starkey 1934) Kelly et al. 2000 as Ancylobacter novellus comb. nov., Starkeya koreensis Im et al. 2006 as Ancylobacter koreensis comb.nov., Angulomicrobium tetraedrale Vasil'eva et al. 1986 as Ancylobacter tetraedralis comb. nov., Angulomicrobium amanitiforme Fritz et al. 2004 as Ancylobacter amanitiformis comb. nov. and Methylorhabdus multivorans Doronina et al. 1996 as Ancylobacter multivorans comb. nov. and emended description of the genus Ancylobacter.</title>
        <authorList>
            <person name="Doronina N."/>
            <person name="Chemodurova A."/>
            <person name="Grouzdev D."/>
            <person name="Koziaeva V."/>
            <person name="Shi W."/>
            <person name="Wu L."/>
            <person name="Kaparullina E."/>
        </authorList>
    </citation>
    <scope>NUCLEOTIDE SEQUENCE [LARGE SCALE GENOMIC DNA]</scope>
    <source>
        <strain evidence="4">Jip08</strain>
    </source>
</reference>
<organism evidence="3 4">
    <name type="scientific">Ancylobacter koreensis</name>
    <dbReference type="NCBI Taxonomy" id="266121"/>
    <lineage>
        <taxon>Bacteria</taxon>
        <taxon>Pseudomonadati</taxon>
        <taxon>Pseudomonadota</taxon>
        <taxon>Alphaproteobacteria</taxon>
        <taxon>Hyphomicrobiales</taxon>
        <taxon>Xanthobacteraceae</taxon>
        <taxon>Ancylobacter</taxon>
    </lineage>
</organism>
<dbReference type="RefSeq" id="WP_247202617.1">
    <property type="nucleotide sequence ID" value="NZ_JALKCG010000016.1"/>
</dbReference>
<gene>
    <name evidence="3" type="ORF">MWN33_18950</name>
</gene>
<dbReference type="Pfam" id="PF12951">
    <property type="entry name" value="PATR"/>
    <property type="match status" value="4"/>
</dbReference>
<dbReference type="NCBIfam" id="TIGR02601">
    <property type="entry name" value="autotrns_rpt"/>
    <property type="match status" value="2"/>
</dbReference>
<dbReference type="Gene3D" id="2.40.128.130">
    <property type="entry name" value="Autotransporter beta-domain"/>
    <property type="match status" value="1"/>
</dbReference>
<sequence>ATSFDAASTIQVDGTDVLTWNSVISGAGGLAKTGTGTLKLGADNSAYAGDVSLSGGTLALTNKNGIGIGNDVATAAGTIFDLTGVEAGNPGTGAGIVQIGALTGAGQVNLGDSFLVSTVGAGQSAAFSGTLVSDGWAYDSVYGRFYKAGAGDLVINGSTMERGEATIIEGSMTQSAGDSAWSNINVGGDGGSGQLNVSGGTLTLNVGLRVGDFGGTGTVNQTGGTVQLEQSCDDDDSCASLNIGNQGGTGVYNISGGSLLLGGGSHSIGRNAGSRPASSGTLNISGTGLVELSPDISDGFLVIGDRDPGTQPNSTGVINQTGGTLRIAGSRFYLGGYGAGTYNLNGGTLEIGGSSLLGLYGGGGNTTGTYDFNLGGGTIKVIGSSLTTSVDAELTGSSVSSIDTNGFDATWDGEFSGTGSLRKSGEGTLFLTGPNSYSGDTYLAGGKVSAAEGALGTGQRIVVEASSTLAFGDADGTTLSQNIGLAAGAVATFEIGAGATGTLAGQLAGQGGVTKTGEGTLVLDRTGVTDEGLFNNYSGATVVEDGVLRIASSGALSTKTAVTVWDGAIFEVSGAGVTQDVESLDGDGSVAIAGEGATLNVTSMSGSATVTVGAGAELAVGALSGAGTINLNDPTASAVVGGSGQDTTFSGTLSGSGSFVKEGSSVLVIDASADTSGFTGPTAVSSGKLVLNGSLENSEVSVGAGGALGGNGKAKTVTLAGGASVGPGNSPGTFTAGEFTFGAGSFYNAEFGFDGSGNPVSDNILITTVAATSGNAVIEEGAILSLDVSEGVRIGHDYEIISIESSGSVVQTDGAQFDLRYDAPLLLASVAYEADAVTVSFSGIAAPWSTRLATRNQGATANAVQSMGPDSPLFDSTVILGAGQLGPAFDLLSGEIGASAKTVLVNDSQFLRSAVLDRLASAENPGAAGGIAVAPLAYGAPATPAAASPFPVKAEPAPVQAPSSAVWAQAFGSWGSTDGNANAAALDRNTGGFFIGADTLFNGWRIGALGGYSQTSFDVDARASSGDSDNYHAGLYAGTNWGAVNFRSGASYSWNNVSTTRYASLPLPETLKADYSAGTAQAFGELGYGMTLGAANVEPFVGLAYVNLGTDAYTETGGLAGLHAPSSSMATTYSTLGLRASTAVDLGTTVATLKGLLGWRHAFGDVESLATYSFATGSAPFTVEGVPIAQDSLLVDVGMNVAVSAFVNLGLAYNGEFGDGATDQAVRGTLDWKF</sequence>
<evidence type="ECO:0000256" key="1">
    <source>
        <dbReference type="ARBA" id="ARBA00022729"/>
    </source>
</evidence>
<dbReference type="SUPFAM" id="SSF51126">
    <property type="entry name" value="Pectin lyase-like"/>
    <property type="match status" value="2"/>
</dbReference>
<keyword evidence="4" id="KW-1185">Reference proteome</keyword>
<dbReference type="Proteomes" id="UP001202867">
    <property type="component" value="Unassembled WGS sequence"/>
</dbReference>
<dbReference type="InterPro" id="IPR005546">
    <property type="entry name" value="Autotransporte_beta"/>
</dbReference>
<accession>A0ABT0DS65</accession>
<protein>
    <submittedName>
        <fullName evidence="3">Autotransporter domain-containing protein</fullName>
    </submittedName>
</protein>
<dbReference type="InterPro" id="IPR011050">
    <property type="entry name" value="Pectin_lyase_fold/virulence"/>
</dbReference>
<evidence type="ECO:0000313" key="3">
    <source>
        <dbReference type="EMBL" id="MCK0210113.1"/>
    </source>
</evidence>
<feature type="domain" description="Autotransporter" evidence="2">
    <location>
        <begin position="959"/>
        <end position="1234"/>
    </location>
</feature>
<evidence type="ECO:0000313" key="4">
    <source>
        <dbReference type="Proteomes" id="UP001202867"/>
    </source>
</evidence>
<feature type="non-terminal residue" evidence="3">
    <location>
        <position position="1"/>
    </location>
</feature>
<dbReference type="PROSITE" id="PS51208">
    <property type="entry name" value="AUTOTRANSPORTER"/>
    <property type="match status" value="1"/>
</dbReference>
<name>A0ABT0DS65_9HYPH</name>
<dbReference type="InterPro" id="IPR013425">
    <property type="entry name" value="Autotrns_rpt"/>
</dbReference>
<dbReference type="NCBIfam" id="TIGR01414">
    <property type="entry name" value="autotrans_barl"/>
    <property type="match status" value="1"/>
</dbReference>
<dbReference type="EMBL" id="JALKCG010000016">
    <property type="protein sequence ID" value="MCK0210113.1"/>
    <property type="molecule type" value="Genomic_DNA"/>
</dbReference>